<evidence type="ECO:0000313" key="2">
    <source>
        <dbReference type="EMBL" id="RZT58435.1"/>
    </source>
</evidence>
<keyword evidence="1" id="KW-0472">Membrane</keyword>
<organism evidence="2 3">
    <name type="scientific">Microcella alkaliphila</name>
    <dbReference type="NCBI Taxonomy" id="279828"/>
    <lineage>
        <taxon>Bacteria</taxon>
        <taxon>Bacillati</taxon>
        <taxon>Actinomycetota</taxon>
        <taxon>Actinomycetes</taxon>
        <taxon>Micrococcales</taxon>
        <taxon>Microbacteriaceae</taxon>
        <taxon>Microcella</taxon>
    </lineage>
</organism>
<sequence length="135" mass="14272">MRNSDDAGFGLVEVVISMFLLTLLAVAFLPLLIESLRITVRNATIATATQVLSEQLDSLQVVDRTCAAYASWASQTITAITDDRQSSYQASRTVSGCTPATTFPSTVTVTVSVAVTPDTAVRVEATTLAIVESAN</sequence>
<dbReference type="OrthoDB" id="5123990at2"/>
<dbReference type="AlphaFoldDB" id="A0A4Q7TDI0"/>
<evidence type="ECO:0000313" key="3">
    <source>
        <dbReference type="Proteomes" id="UP000292408"/>
    </source>
</evidence>
<reference evidence="2 3" key="1">
    <citation type="journal article" date="2015" name="Stand. Genomic Sci.">
        <title>Genomic Encyclopedia of Bacterial and Archaeal Type Strains, Phase III: the genomes of soil and plant-associated and newly described type strains.</title>
        <authorList>
            <person name="Whitman W.B."/>
            <person name="Woyke T."/>
            <person name="Klenk H.P."/>
            <person name="Zhou Y."/>
            <person name="Lilburn T.G."/>
            <person name="Beck B.J."/>
            <person name="De Vos P."/>
            <person name="Vandamme P."/>
            <person name="Eisen J.A."/>
            <person name="Garrity G."/>
            <person name="Hugenholtz P."/>
            <person name="Kyrpides N.C."/>
        </authorList>
    </citation>
    <scope>NUCLEOTIDE SEQUENCE [LARGE SCALE GENOMIC DNA]</scope>
    <source>
        <strain evidence="2 3">AC4r</strain>
    </source>
</reference>
<keyword evidence="3" id="KW-1185">Reference proteome</keyword>
<dbReference type="Proteomes" id="UP000292408">
    <property type="component" value="Unassembled WGS sequence"/>
</dbReference>
<dbReference type="InterPro" id="IPR012902">
    <property type="entry name" value="N_methyl_site"/>
</dbReference>
<proteinExistence type="predicted"/>
<dbReference type="Pfam" id="PF07963">
    <property type="entry name" value="N_methyl"/>
    <property type="match status" value="1"/>
</dbReference>
<dbReference type="EMBL" id="SGXT01000017">
    <property type="protein sequence ID" value="RZT58435.1"/>
    <property type="molecule type" value="Genomic_DNA"/>
</dbReference>
<evidence type="ECO:0000256" key="1">
    <source>
        <dbReference type="SAM" id="Phobius"/>
    </source>
</evidence>
<protein>
    <submittedName>
        <fullName evidence="2">Pilin/secretion family protein with methylation motif</fullName>
    </submittedName>
</protein>
<keyword evidence="1" id="KW-0812">Transmembrane</keyword>
<keyword evidence="1" id="KW-1133">Transmembrane helix</keyword>
<gene>
    <name evidence="2" type="ORF">EV140_2204</name>
</gene>
<comment type="caution">
    <text evidence="2">The sequence shown here is derived from an EMBL/GenBank/DDBJ whole genome shotgun (WGS) entry which is preliminary data.</text>
</comment>
<feature type="transmembrane region" description="Helical" evidence="1">
    <location>
        <begin position="12"/>
        <end position="33"/>
    </location>
</feature>
<accession>A0A4Q7TDI0</accession>
<dbReference type="RefSeq" id="WP_130283827.1">
    <property type="nucleotide sequence ID" value="NZ_SGXT01000017.1"/>
</dbReference>
<name>A0A4Q7TDI0_9MICO</name>